<dbReference type="Pfam" id="PF00092">
    <property type="entry name" value="VWA"/>
    <property type="match status" value="1"/>
</dbReference>
<dbReference type="EMBL" id="CP034463">
    <property type="protein sequence ID" value="AZP20046.1"/>
    <property type="molecule type" value="Genomic_DNA"/>
</dbReference>
<organism evidence="2 3">
    <name type="scientific">Streptomyces aquilus</name>
    <dbReference type="NCBI Taxonomy" id="2548456"/>
    <lineage>
        <taxon>Bacteria</taxon>
        <taxon>Bacillati</taxon>
        <taxon>Actinomycetota</taxon>
        <taxon>Actinomycetes</taxon>
        <taxon>Kitasatosporales</taxon>
        <taxon>Streptomycetaceae</taxon>
        <taxon>Streptomyces</taxon>
    </lineage>
</organism>
<dbReference type="PANTHER" id="PTHR10579:SF43">
    <property type="entry name" value="ZINC FINGER (C3HC4-TYPE RING FINGER) FAMILY PROTEIN"/>
    <property type="match status" value="1"/>
</dbReference>
<dbReference type="KEGG" id="saqu:EJC51_30625"/>
<dbReference type="PANTHER" id="PTHR10579">
    <property type="entry name" value="CALCIUM-ACTIVATED CHLORIDE CHANNEL REGULATOR"/>
    <property type="match status" value="1"/>
</dbReference>
<gene>
    <name evidence="2" type="ORF">EJC51_30625</name>
</gene>
<reference evidence="2 3" key="1">
    <citation type="submission" date="2018-12" db="EMBL/GenBank/DDBJ databases">
        <authorList>
            <person name="Li K."/>
        </authorList>
    </citation>
    <scope>NUCLEOTIDE SEQUENCE [LARGE SCALE GENOMIC DNA]</scope>
    <source>
        <strain evidence="3">CR22</strain>
    </source>
</reference>
<sequence>MDDRAIEVLVLPERPAARNDEVTEFDVAIEVRCRYATSTERSGSAMNLCLVIDRSGSMGAQDKLETAKRSCVDIFRRITGDDLFTVVVFDHAAQVVVNPQTPRDQVEDRLQAIRPGGSTNLSLGWYQGLLELQSHTTEDHYGRLVLLSDGQANAGETKKSALAAVASRARDEGITTSTIGIGSDFQEDLLEAIATASGGRFWYIAETGIDNILEEEFRSALTTVLDRPRIELTLPPGVTVSEELNSLRKISRRYGLRPLKGQDTFNFAVRLEIDPAQVKAPEFAIGATLYDGSEEKASAERTIALAPQDTVVTTGVHALVSSVVAQYRAEQNEEEMLRNMAAGNVSGMKEMLTLEITRMQTVELGLLSQRPMIGQTRVVNEIDHLRHHLDMNISALLVFDLVDAFPEEPETRSLLMSMRKILMSEGQRKKSREFDVTDMDEEMEIALLVEAIGTVDRLLQRLPQQKTPLEETRGKLRERLARIE</sequence>
<protein>
    <submittedName>
        <fullName evidence="2">VWA domain-containing protein</fullName>
    </submittedName>
</protein>
<dbReference type="InterPro" id="IPR036465">
    <property type="entry name" value="vWFA_dom_sf"/>
</dbReference>
<evidence type="ECO:0000259" key="1">
    <source>
        <dbReference type="PROSITE" id="PS50234"/>
    </source>
</evidence>
<evidence type="ECO:0000313" key="3">
    <source>
        <dbReference type="Proteomes" id="UP000280197"/>
    </source>
</evidence>
<name>A0A3Q9C5W2_9ACTN</name>
<proteinExistence type="predicted"/>
<accession>A0A3Q9C5W2</accession>
<evidence type="ECO:0000313" key="2">
    <source>
        <dbReference type="EMBL" id="AZP20046.1"/>
    </source>
</evidence>
<dbReference type="PROSITE" id="PS50234">
    <property type="entry name" value="VWFA"/>
    <property type="match status" value="1"/>
</dbReference>
<dbReference type="AlphaFoldDB" id="A0A3Q9C5W2"/>
<dbReference type="InterPro" id="IPR002035">
    <property type="entry name" value="VWF_A"/>
</dbReference>
<dbReference type="SUPFAM" id="SSF53300">
    <property type="entry name" value="vWA-like"/>
    <property type="match status" value="1"/>
</dbReference>
<dbReference type="SMART" id="SM00327">
    <property type="entry name" value="VWA"/>
    <property type="match status" value="1"/>
</dbReference>
<dbReference type="RefSeq" id="WP_126274027.1">
    <property type="nucleotide sequence ID" value="NZ_CP034463.1"/>
</dbReference>
<dbReference type="InterPro" id="IPR051266">
    <property type="entry name" value="CLCR"/>
</dbReference>
<keyword evidence="3" id="KW-1185">Reference proteome</keyword>
<dbReference type="Gene3D" id="3.40.50.410">
    <property type="entry name" value="von Willebrand factor, type A domain"/>
    <property type="match status" value="1"/>
</dbReference>
<feature type="domain" description="VWFA" evidence="1">
    <location>
        <begin position="47"/>
        <end position="221"/>
    </location>
</feature>
<dbReference type="Proteomes" id="UP000280197">
    <property type="component" value="Chromosome"/>
</dbReference>